<comment type="subcellular location">
    <subcellularLocation>
        <location evidence="1">Cell membrane</location>
        <topology evidence="1">Multi-pass membrane protein</topology>
    </subcellularLocation>
</comment>
<feature type="transmembrane region" description="Helical" evidence="10">
    <location>
        <begin position="1670"/>
        <end position="1693"/>
    </location>
</feature>
<feature type="transmembrane region" description="Helical" evidence="10">
    <location>
        <begin position="586"/>
        <end position="604"/>
    </location>
</feature>
<feature type="transmembrane region" description="Helical" evidence="10">
    <location>
        <begin position="616"/>
        <end position="634"/>
    </location>
</feature>
<feature type="transmembrane region" description="Helical" evidence="10">
    <location>
        <begin position="1486"/>
        <end position="1503"/>
    </location>
</feature>
<dbReference type="InterPro" id="IPR001828">
    <property type="entry name" value="ANF_lig-bd_rcpt"/>
</dbReference>
<evidence type="ECO:0000256" key="7">
    <source>
        <dbReference type="ARBA" id="ARBA00023170"/>
    </source>
</evidence>
<feature type="transmembrane region" description="Helical" evidence="10">
    <location>
        <begin position="2507"/>
        <end position="2530"/>
    </location>
</feature>
<dbReference type="Pfam" id="PF01094">
    <property type="entry name" value="ANF_receptor"/>
    <property type="match status" value="3"/>
</dbReference>
<feature type="transmembrane region" description="Helical" evidence="10">
    <location>
        <begin position="2323"/>
        <end position="2340"/>
    </location>
</feature>
<protein>
    <recommendedName>
        <fullName evidence="11">G-protein coupled receptors family 3 profile domain-containing protein</fullName>
    </recommendedName>
</protein>
<feature type="transmembrane region" description="Helical" evidence="10">
    <location>
        <begin position="1644"/>
        <end position="1664"/>
    </location>
</feature>
<keyword evidence="7" id="KW-0675">Receptor</keyword>
<dbReference type="Gene3D" id="3.40.50.2300">
    <property type="match status" value="6"/>
</dbReference>
<name>A0ABN8PW25_9CNID</name>
<evidence type="ECO:0000256" key="2">
    <source>
        <dbReference type="ARBA" id="ARBA00022475"/>
    </source>
</evidence>
<keyword evidence="2" id="KW-1003">Cell membrane</keyword>
<evidence type="ECO:0000256" key="10">
    <source>
        <dbReference type="SAM" id="Phobius"/>
    </source>
</evidence>
<feature type="transmembrane region" description="Helical" evidence="10">
    <location>
        <begin position="1562"/>
        <end position="1582"/>
    </location>
</feature>
<dbReference type="PRINTS" id="PR00248">
    <property type="entry name" value="GPCRMGR"/>
</dbReference>
<dbReference type="PROSITE" id="PS50259">
    <property type="entry name" value="G_PROTEIN_RECEP_F3_4"/>
    <property type="match status" value="3"/>
</dbReference>
<feature type="domain" description="G-protein coupled receptors family 3 profile" evidence="11">
    <location>
        <begin position="546"/>
        <end position="814"/>
    </location>
</feature>
<dbReference type="InterPro" id="IPR038550">
    <property type="entry name" value="GPCR_3_9-Cys_sf"/>
</dbReference>
<accession>A0ABN8PW25</accession>
<evidence type="ECO:0000256" key="6">
    <source>
        <dbReference type="ARBA" id="ARBA00023136"/>
    </source>
</evidence>
<keyword evidence="8" id="KW-0325">Glycoprotein</keyword>
<feature type="transmembrane region" description="Helical" evidence="10">
    <location>
        <begin position="2445"/>
        <end position="2469"/>
    </location>
</feature>
<feature type="transmembrane region" description="Helical" evidence="10">
    <location>
        <begin position="2481"/>
        <end position="2501"/>
    </location>
</feature>
<feature type="transmembrane region" description="Helical" evidence="10">
    <location>
        <begin position="1509"/>
        <end position="1533"/>
    </location>
</feature>
<feature type="transmembrane region" description="Helical" evidence="10">
    <location>
        <begin position="1450"/>
        <end position="1474"/>
    </location>
</feature>
<feature type="transmembrane region" description="Helical" evidence="10">
    <location>
        <begin position="706"/>
        <end position="730"/>
    </location>
</feature>
<gene>
    <name evidence="12" type="ORF">PEVE_00045088</name>
</gene>
<keyword evidence="13" id="KW-1185">Reference proteome</keyword>
<evidence type="ECO:0000256" key="3">
    <source>
        <dbReference type="ARBA" id="ARBA00022692"/>
    </source>
</evidence>
<sequence length="2576" mass="289093">MLGGLFSLNMAGNDYQWGDFSAKELGRAEAVVFAINSINRNSTLLPNVSLGYDIRNYCDSSAEAMQIAYDFMRGSDPVCMYKSNSTTSVKSSFNRWLGSKPISALIGPYNSASAILVASLLQVCDIPAITSTATSTELSSQFYKDFFRTAPSDRWLAKAMADIIDLFEWTYVAAVGLDDSYGLNGILALEKESYSRSTFCIAFYDLIPRLDHREKIEQTIAKLKMHPKIGVIIVWLYGKYLETFFVEANKVEMQGKTLILTDGNSIEETFLLDPGFKLLEGSLTIVAYDYPVQSFEEHLKRVTPAKSDDGGVQWRGELWRSQFNCSIAKSIDLGIAPCKPNLTFHLALSELRSSFVSYVIDAVYAIAHALDNIYRCIAEQGFRNASRCPSINPTVNGYDLQKYLRNVSFDGLTGKVQFDKFGDALSASYSILNFQRSSATDKYLRKVQVGTWDKNAIPKLRLNTSLLRWKRFSNPVSFCSSECLPGTKKEMTLPCCWDCIRCPQGTISAKNGSDNCTKCESDAKPNEERTLCEKLPVVNIKLTTTVGIILAVISSIGFVFTLLVCGSYMKFYSTPVVKASNREISCLLLCGISFLFILAVLELLEPRNSLCSAKTFWRYFSLNLCVTVLFLKTMRITSVFEVDKVAQLFAPCCKTFTRQLIFLSVMNLASISLPALWIFFDPPSRKNIIRFEEYVFLVCKPFETNIGLALFVAVCAYTLTVALLCTYYAFKGRNIPENFNETKYIAFSMYILLLSSIAYYPVVLTFESRYVTLVSCFTTLVTSFGLLGCLFGRKFYVLHFRPQQNTVNYVRSQVNLHHRVLRFYVYNEINLFLISYNQIVIKFDFGDLIVSHQPRRRTAQKKMTWSKKEVLWCILRPSLLIMLFLQQTTSNHDCKTYKDGDVVIGGMLNIHYSETGDQCNRLSTIGLGNAEAIIYAIERINKDSTLLPNVTIGYDLRDCCRSHALAMKIAYDLMREGDPVCMSNQKDSLSPNDYVTNNRPKSISALVGPFSSGIAVLVGSLLQVSDIPAISPSATSVELSSQMYKDFFRIVPPDNWQGEVMADIIERFNWTYVAAVGLDDSYGRNGISALEKESYDRKTFCIAFSEYIPRLGSGEKIKQIVLHIKRKTEIAVIIVWLSGGYGRAFFAEATAQNLEEKTWILSDALTAGEAVFLESHFTILNGSLGIKPRDHHVPDFEEHLKMITPAKSVERGTVWWEEFWRLQFNCSATKSNDSGIAPCETNLTLHHALPKVRSPFVSYLIDAVYAIGHALDNIYSCSPTTHGVGKGDKCPSVEQTVKGSYLEKYIRNVSFDGWTGKVQFDKFGDPLSASYDIINFQFDSTTNEARQNVWIGGWNENDTPKLMLNMSRLRWKKLSTPLSFCSSECLPGTRREITSPCCWDCIKCPKGTVSTENGSTNCTKCDSETKSNDKQNKCEKLPIINITHTTASGIAITFIASIGFILTLLVFGIFINFYNTPIVKASNREISFLLLFGISALFILAVLEHSEPSNLLCSAATFWRYFALNLCVTVLFLKTMRITSVFEVDKVAHLSRPCFNTLKRQLIFISVVNALPISLLVLWMSVDPPGSEKIIRLDQYIFFVCKLYYGNIGFAMFITVSSYLLTVALLCTYYAFKARGIPENFNEAKYIGFSMYILLLSSIAYYPVVFSFDSWYVTLVSCLTTLVSAFGLLGCMFGPRVYIILFRPQQNTVQYVRSQVSSFSFESVSETRASPKLNGDVMVGGILNVHYSNSETGDQCNKFSSIGLGNAEAVIYVIESINKNSTLLPNVTIGYDLRDCCRSNALAMEIAYDFMRDSDPVCISTQDGSTSPNGYVTNNRTKTISALLGPFHSESAVLVGGLLQVSDIPVISPSATSDELSSQMYKDVFRTVPPDNLQAEVMADIIELFNWTYVAPVGLDDSYGQSGISSLEKESYNRKTFCIAFSEYIPRLGYDEKIKQTVLKIKRKTEIAVIIVWLSGGYGSQFFKEANTQNLEEKTWILSDALTVGEAVFLDSPLTVLNGSLGIKPRDYHVPDFEEYLKMITPAKNIERGTDWWEEFWGSQFNCSATTSNDSEITLCPRNLTLHHALQKIRSSFVSYVIDAIYAIAYALDSIYRYSPNIHGSGDKSTCPSIKPNVRGSDLKKHLRNISFDGLTGKVRFDKFGDPLSASYDIINFQLDSTTGKARQNIWIGAWNKDTTPKLKINMSRLLWKNFSTPLSFCSSECLPGTRREITSPCCWECIRCPQGTISTKSGSTNCTKCEPETKSNEKQSRCEKLPVANITYTTASGIAITVVASIGFVLTSLVCGIFMKFYNTPIVKASNREISVLLLFGISAHFILAVLDLSDPGNLLCIATTIWRYFALNLCVTVLFLKMMRLTSVFEVDKVSQLFTACYKTLKRQLIFISVFNVLPITLLVLWMSVDPSGREQIIRLDEYIFFVCKPYQTNIGFALFIAVSFYILTVALFCAYYAFKGRGIPENFNEAKYIGFSMYILLLSSIAYYPMAFMYDSWYVILVSCLTTLVASFGLLGCMFGPKVYILLFRPEQNTLKNLRSLVSSFSFEKAQRMRALPLAINADVT</sequence>
<feature type="transmembrane region" description="Helical" evidence="10">
    <location>
        <begin position="2287"/>
        <end position="2311"/>
    </location>
</feature>
<evidence type="ECO:0000256" key="8">
    <source>
        <dbReference type="ARBA" id="ARBA00023180"/>
    </source>
</evidence>
<evidence type="ECO:0000256" key="9">
    <source>
        <dbReference type="ARBA" id="ARBA00023224"/>
    </source>
</evidence>
<dbReference type="Proteomes" id="UP001159427">
    <property type="component" value="Unassembled WGS sequence"/>
</dbReference>
<evidence type="ECO:0000256" key="4">
    <source>
        <dbReference type="ARBA" id="ARBA00022989"/>
    </source>
</evidence>
<dbReference type="SUPFAM" id="SSF53822">
    <property type="entry name" value="Periplasmic binding protein-like I"/>
    <property type="match status" value="3"/>
</dbReference>
<keyword evidence="4 10" id="KW-1133">Transmembrane helix</keyword>
<keyword evidence="9" id="KW-0807">Transducer</keyword>
<keyword evidence="5" id="KW-0297">G-protein coupled receptor</keyword>
<feature type="transmembrane region" description="Helical" evidence="10">
    <location>
        <begin position="2399"/>
        <end position="2419"/>
    </location>
</feature>
<dbReference type="CDD" id="cd13953">
    <property type="entry name" value="7tm_classC_mGluR-like"/>
    <property type="match status" value="3"/>
</dbReference>
<dbReference type="Pfam" id="PF00003">
    <property type="entry name" value="7tm_3"/>
    <property type="match status" value="3"/>
</dbReference>
<dbReference type="EMBL" id="CALNXI010000983">
    <property type="protein sequence ID" value="CAH3149968.1"/>
    <property type="molecule type" value="Genomic_DNA"/>
</dbReference>
<dbReference type="InterPro" id="IPR028082">
    <property type="entry name" value="Peripla_BP_I"/>
</dbReference>
<evidence type="ECO:0000256" key="1">
    <source>
        <dbReference type="ARBA" id="ARBA00004651"/>
    </source>
</evidence>
<dbReference type="InterPro" id="IPR000337">
    <property type="entry name" value="GPCR_3"/>
</dbReference>
<feature type="transmembrane region" description="Helical" evidence="10">
    <location>
        <begin position="660"/>
        <end position="680"/>
    </location>
</feature>
<feature type="transmembrane region" description="Helical" evidence="10">
    <location>
        <begin position="2346"/>
        <end position="2370"/>
    </location>
</feature>
<dbReference type="PROSITE" id="PS00981">
    <property type="entry name" value="G_PROTEIN_RECEP_F3_3"/>
    <property type="match status" value="3"/>
</dbReference>
<evidence type="ECO:0000256" key="5">
    <source>
        <dbReference type="ARBA" id="ARBA00023040"/>
    </source>
</evidence>
<comment type="caution">
    <text evidence="12">The sequence shown here is derived from an EMBL/GenBank/DDBJ whole genome shotgun (WGS) entry which is preliminary data.</text>
</comment>
<dbReference type="InterPro" id="IPR011500">
    <property type="entry name" value="GPCR_3_9-Cys_dom"/>
</dbReference>
<reference evidence="12 13" key="1">
    <citation type="submission" date="2022-05" db="EMBL/GenBank/DDBJ databases">
        <authorList>
            <consortium name="Genoscope - CEA"/>
            <person name="William W."/>
        </authorList>
    </citation>
    <scope>NUCLEOTIDE SEQUENCE [LARGE SCALE GENOMIC DNA]</scope>
</reference>
<dbReference type="InterPro" id="IPR017978">
    <property type="entry name" value="GPCR_3_C"/>
</dbReference>
<dbReference type="PANTHER" id="PTHR24060">
    <property type="entry name" value="METABOTROPIC GLUTAMATE RECEPTOR"/>
    <property type="match status" value="1"/>
</dbReference>
<feature type="transmembrane region" description="Helical" evidence="10">
    <location>
        <begin position="1608"/>
        <end position="1632"/>
    </location>
</feature>
<evidence type="ECO:0000259" key="11">
    <source>
        <dbReference type="PROSITE" id="PS50259"/>
    </source>
</evidence>
<keyword evidence="3 10" id="KW-0812">Transmembrane</keyword>
<evidence type="ECO:0000313" key="13">
    <source>
        <dbReference type="Proteomes" id="UP001159427"/>
    </source>
</evidence>
<feature type="transmembrane region" description="Helical" evidence="10">
    <location>
        <begin position="542"/>
        <end position="565"/>
    </location>
</feature>
<dbReference type="Gene3D" id="2.10.50.30">
    <property type="entry name" value="GPCR, family 3, nine cysteines domain"/>
    <property type="match status" value="3"/>
</dbReference>
<evidence type="ECO:0000313" key="12">
    <source>
        <dbReference type="EMBL" id="CAH3149968.1"/>
    </source>
</evidence>
<feature type="transmembrane region" description="Helical" evidence="10">
    <location>
        <begin position="770"/>
        <end position="791"/>
    </location>
</feature>
<dbReference type="InterPro" id="IPR017979">
    <property type="entry name" value="GPCR_3_CS"/>
</dbReference>
<feature type="domain" description="G-protein coupled receptors family 3 profile" evidence="11">
    <location>
        <begin position="1448"/>
        <end position="1716"/>
    </location>
</feature>
<proteinExistence type="predicted"/>
<feature type="domain" description="G-protein coupled receptors family 3 profile" evidence="11">
    <location>
        <begin position="2285"/>
        <end position="2553"/>
    </location>
</feature>
<feature type="transmembrane region" description="Helical" evidence="10">
    <location>
        <begin position="742"/>
        <end position="764"/>
    </location>
</feature>
<keyword evidence="6 10" id="KW-0472">Membrane</keyword>
<organism evidence="12 13">
    <name type="scientific">Porites evermanni</name>
    <dbReference type="NCBI Taxonomy" id="104178"/>
    <lineage>
        <taxon>Eukaryota</taxon>
        <taxon>Metazoa</taxon>
        <taxon>Cnidaria</taxon>
        <taxon>Anthozoa</taxon>
        <taxon>Hexacorallia</taxon>
        <taxon>Scleractinia</taxon>
        <taxon>Fungiina</taxon>
        <taxon>Poritidae</taxon>
        <taxon>Porites</taxon>
    </lineage>
</organism>
<dbReference type="Pfam" id="PF07562">
    <property type="entry name" value="NCD3G"/>
    <property type="match status" value="3"/>
</dbReference>
<dbReference type="InterPro" id="IPR050726">
    <property type="entry name" value="mGluR"/>
</dbReference>